<reference evidence="2" key="2">
    <citation type="submission" date="2019-07" db="EMBL/GenBank/DDBJ databases">
        <authorList>
            <person name="Seetharam A."/>
            <person name="Woodhouse M."/>
            <person name="Cannon E."/>
        </authorList>
    </citation>
    <scope>NUCLEOTIDE SEQUENCE [LARGE SCALE GENOMIC DNA]</scope>
    <source>
        <strain evidence="2">cv. B73</strain>
    </source>
</reference>
<keyword evidence="3" id="KW-1185">Reference proteome</keyword>
<feature type="compositionally biased region" description="Basic and acidic residues" evidence="1">
    <location>
        <begin position="128"/>
        <end position="139"/>
    </location>
</feature>
<reference evidence="2" key="3">
    <citation type="submission" date="2021-05" db="UniProtKB">
        <authorList>
            <consortium name="EnsemblPlants"/>
        </authorList>
    </citation>
    <scope>IDENTIFICATION</scope>
    <source>
        <strain evidence="2">cv. B73</strain>
    </source>
</reference>
<accession>A0A804Q1K9</accession>
<dbReference type="InParanoid" id="A0A804Q1K9"/>
<name>A0A804Q1K9_MAIZE</name>
<dbReference type="Gramene" id="Zm00001eb285720_T001">
    <property type="protein sequence ID" value="Zm00001eb285720_P001"/>
    <property type="gene ID" value="Zm00001eb285720"/>
</dbReference>
<proteinExistence type="predicted"/>
<dbReference type="EnsemblPlants" id="Zm00001eb285720_T001">
    <property type="protein sequence ID" value="Zm00001eb285720_P001"/>
    <property type="gene ID" value="Zm00001eb285720"/>
</dbReference>
<feature type="compositionally biased region" description="Basic and acidic residues" evidence="1">
    <location>
        <begin position="21"/>
        <end position="53"/>
    </location>
</feature>
<dbReference type="AlphaFoldDB" id="A0A804Q1K9"/>
<feature type="region of interest" description="Disordered" evidence="1">
    <location>
        <begin position="1"/>
        <end position="170"/>
    </location>
</feature>
<organism evidence="2 3">
    <name type="scientific">Zea mays</name>
    <name type="common">Maize</name>
    <dbReference type="NCBI Taxonomy" id="4577"/>
    <lineage>
        <taxon>Eukaryota</taxon>
        <taxon>Viridiplantae</taxon>
        <taxon>Streptophyta</taxon>
        <taxon>Embryophyta</taxon>
        <taxon>Tracheophyta</taxon>
        <taxon>Spermatophyta</taxon>
        <taxon>Magnoliopsida</taxon>
        <taxon>Liliopsida</taxon>
        <taxon>Poales</taxon>
        <taxon>Poaceae</taxon>
        <taxon>PACMAD clade</taxon>
        <taxon>Panicoideae</taxon>
        <taxon>Andropogonodae</taxon>
        <taxon>Andropogoneae</taxon>
        <taxon>Tripsacinae</taxon>
        <taxon>Zea</taxon>
    </lineage>
</organism>
<sequence>MRGREMGSHGAMEAGRGQAGTEDRVSSELGEPRPWAREELGRERAEGEIEETRATGASSRGRQRATQGSGKEQRELGRLRHPGEPEVTREHHGRSLRAEKKLGWASSKAPSREELRPGMEQGTGRGHGTGDARAGREIGDPGWGLGRDATPMGERRAREKSGRSWATVRQAPRLGTERCKKEISSVRKISRTAHGYQGRRSSWAARGSYPGRGRRLKICWGRRRESGKRWTDVQVIRITSTSWDWDGAQWNRGHAWSLLKREDIFLFSSISLN</sequence>
<feature type="compositionally biased region" description="Basic and acidic residues" evidence="1">
    <location>
        <begin position="71"/>
        <end position="90"/>
    </location>
</feature>
<reference evidence="3" key="1">
    <citation type="journal article" date="2009" name="Science">
        <title>The B73 maize genome: complexity, diversity, and dynamics.</title>
        <authorList>
            <person name="Schnable P.S."/>
            <person name="Ware D."/>
            <person name="Fulton R.S."/>
            <person name="Stein J.C."/>
            <person name="Wei F."/>
            <person name="Pasternak S."/>
            <person name="Liang C."/>
            <person name="Zhang J."/>
            <person name="Fulton L."/>
            <person name="Graves T.A."/>
            <person name="Minx P."/>
            <person name="Reily A.D."/>
            <person name="Courtney L."/>
            <person name="Kruchowski S.S."/>
            <person name="Tomlinson C."/>
            <person name="Strong C."/>
            <person name="Delehaunty K."/>
            <person name="Fronick C."/>
            <person name="Courtney B."/>
            <person name="Rock S.M."/>
            <person name="Belter E."/>
            <person name="Du F."/>
            <person name="Kim K."/>
            <person name="Abbott R.M."/>
            <person name="Cotton M."/>
            <person name="Levy A."/>
            <person name="Marchetto P."/>
            <person name="Ochoa K."/>
            <person name="Jackson S.M."/>
            <person name="Gillam B."/>
            <person name="Chen W."/>
            <person name="Yan L."/>
            <person name="Higginbotham J."/>
            <person name="Cardenas M."/>
            <person name="Waligorski J."/>
            <person name="Applebaum E."/>
            <person name="Phelps L."/>
            <person name="Falcone J."/>
            <person name="Kanchi K."/>
            <person name="Thane T."/>
            <person name="Scimone A."/>
            <person name="Thane N."/>
            <person name="Henke J."/>
            <person name="Wang T."/>
            <person name="Ruppert J."/>
            <person name="Shah N."/>
            <person name="Rotter K."/>
            <person name="Hodges J."/>
            <person name="Ingenthron E."/>
            <person name="Cordes M."/>
            <person name="Kohlberg S."/>
            <person name="Sgro J."/>
            <person name="Delgado B."/>
            <person name="Mead K."/>
            <person name="Chinwalla A."/>
            <person name="Leonard S."/>
            <person name="Crouse K."/>
            <person name="Collura K."/>
            <person name="Kudrna D."/>
            <person name="Currie J."/>
            <person name="He R."/>
            <person name="Angelova A."/>
            <person name="Rajasekar S."/>
            <person name="Mueller T."/>
            <person name="Lomeli R."/>
            <person name="Scara G."/>
            <person name="Ko A."/>
            <person name="Delaney K."/>
            <person name="Wissotski M."/>
            <person name="Lopez G."/>
            <person name="Campos D."/>
            <person name="Braidotti M."/>
            <person name="Ashley E."/>
            <person name="Golser W."/>
            <person name="Kim H."/>
            <person name="Lee S."/>
            <person name="Lin J."/>
            <person name="Dujmic Z."/>
            <person name="Kim W."/>
            <person name="Talag J."/>
            <person name="Zuccolo A."/>
            <person name="Fan C."/>
            <person name="Sebastian A."/>
            <person name="Kramer M."/>
            <person name="Spiegel L."/>
            <person name="Nascimento L."/>
            <person name="Zutavern T."/>
            <person name="Miller B."/>
            <person name="Ambroise C."/>
            <person name="Muller S."/>
            <person name="Spooner W."/>
            <person name="Narechania A."/>
            <person name="Ren L."/>
            <person name="Wei S."/>
            <person name="Kumari S."/>
            <person name="Faga B."/>
            <person name="Levy M.J."/>
            <person name="McMahan L."/>
            <person name="Van Buren P."/>
            <person name="Vaughn M.W."/>
            <person name="Ying K."/>
            <person name="Yeh C.-T."/>
            <person name="Emrich S.J."/>
            <person name="Jia Y."/>
            <person name="Kalyanaraman A."/>
            <person name="Hsia A.-P."/>
            <person name="Barbazuk W.B."/>
            <person name="Baucom R.S."/>
            <person name="Brutnell T.P."/>
            <person name="Carpita N.C."/>
            <person name="Chaparro C."/>
            <person name="Chia J.-M."/>
            <person name="Deragon J.-M."/>
            <person name="Estill J.C."/>
            <person name="Fu Y."/>
            <person name="Jeddeloh J.A."/>
            <person name="Han Y."/>
            <person name="Lee H."/>
            <person name="Li P."/>
            <person name="Lisch D.R."/>
            <person name="Liu S."/>
            <person name="Liu Z."/>
            <person name="Nagel D.H."/>
            <person name="McCann M.C."/>
            <person name="SanMiguel P."/>
            <person name="Myers A.M."/>
            <person name="Nettleton D."/>
            <person name="Nguyen J."/>
            <person name="Penning B.W."/>
            <person name="Ponnala L."/>
            <person name="Schneider K.L."/>
            <person name="Schwartz D.C."/>
            <person name="Sharma A."/>
            <person name="Soderlund C."/>
            <person name="Springer N.M."/>
            <person name="Sun Q."/>
            <person name="Wang H."/>
            <person name="Waterman M."/>
            <person name="Westerman R."/>
            <person name="Wolfgruber T.K."/>
            <person name="Yang L."/>
            <person name="Yu Y."/>
            <person name="Zhang L."/>
            <person name="Zhou S."/>
            <person name="Zhu Q."/>
            <person name="Bennetzen J.L."/>
            <person name="Dawe R.K."/>
            <person name="Jiang J."/>
            <person name="Jiang N."/>
            <person name="Presting G.G."/>
            <person name="Wessler S.R."/>
            <person name="Aluru S."/>
            <person name="Martienssen R.A."/>
            <person name="Clifton S.W."/>
            <person name="McCombie W.R."/>
            <person name="Wing R.A."/>
            <person name="Wilson R.K."/>
        </authorList>
    </citation>
    <scope>NUCLEOTIDE SEQUENCE [LARGE SCALE GENOMIC DNA]</scope>
    <source>
        <strain evidence="3">cv. B73</strain>
    </source>
</reference>
<evidence type="ECO:0000313" key="2">
    <source>
        <dbReference type="EnsemblPlants" id="Zm00001eb285720_P001"/>
    </source>
</evidence>
<evidence type="ECO:0000313" key="3">
    <source>
        <dbReference type="Proteomes" id="UP000007305"/>
    </source>
</evidence>
<feature type="compositionally biased region" description="Polar residues" evidence="1">
    <location>
        <begin position="58"/>
        <end position="70"/>
    </location>
</feature>
<feature type="compositionally biased region" description="Basic and acidic residues" evidence="1">
    <location>
        <begin position="153"/>
        <end position="162"/>
    </location>
</feature>
<dbReference type="Proteomes" id="UP000007305">
    <property type="component" value="Chromosome 6"/>
</dbReference>
<protein>
    <submittedName>
        <fullName evidence="2">Uncharacterized protein</fullName>
    </submittedName>
</protein>
<evidence type="ECO:0000256" key="1">
    <source>
        <dbReference type="SAM" id="MobiDB-lite"/>
    </source>
</evidence>